<feature type="compositionally biased region" description="Polar residues" evidence="1">
    <location>
        <begin position="1"/>
        <end position="16"/>
    </location>
</feature>
<dbReference type="Proteomes" id="UP001295740">
    <property type="component" value="Unassembled WGS sequence"/>
</dbReference>
<protein>
    <submittedName>
        <fullName evidence="2">Uu.00g066420.m01.CDS01</fullName>
    </submittedName>
</protein>
<feature type="region of interest" description="Disordered" evidence="1">
    <location>
        <begin position="1"/>
        <end position="57"/>
    </location>
</feature>
<sequence length="57" mass="6190">MNAGVSSVKNKFSKLSTKGDKDGLQPKTPTRSDDEYQPKDFADSEEEQGAAKNLGSR</sequence>
<gene>
    <name evidence="2" type="ORF">KHLLAP_LOCUS11485</name>
</gene>
<evidence type="ECO:0000313" key="2">
    <source>
        <dbReference type="EMBL" id="CAJ2511017.1"/>
    </source>
</evidence>
<name>A0AAI8VTW8_9PEZI</name>
<evidence type="ECO:0000256" key="1">
    <source>
        <dbReference type="SAM" id="MobiDB-lite"/>
    </source>
</evidence>
<evidence type="ECO:0000313" key="3">
    <source>
        <dbReference type="Proteomes" id="UP001295740"/>
    </source>
</evidence>
<organism evidence="2 3">
    <name type="scientific">Anthostomella pinea</name>
    <dbReference type="NCBI Taxonomy" id="933095"/>
    <lineage>
        <taxon>Eukaryota</taxon>
        <taxon>Fungi</taxon>
        <taxon>Dikarya</taxon>
        <taxon>Ascomycota</taxon>
        <taxon>Pezizomycotina</taxon>
        <taxon>Sordariomycetes</taxon>
        <taxon>Xylariomycetidae</taxon>
        <taxon>Xylariales</taxon>
        <taxon>Xylariaceae</taxon>
        <taxon>Anthostomella</taxon>
    </lineage>
</organism>
<keyword evidence="3" id="KW-1185">Reference proteome</keyword>
<dbReference type="EMBL" id="CAUWAG010000018">
    <property type="protein sequence ID" value="CAJ2511017.1"/>
    <property type="molecule type" value="Genomic_DNA"/>
</dbReference>
<comment type="caution">
    <text evidence="2">The sequence shown here is derived from an EMBL/GenBank/DDBJ whole genome shotgun (WGS) entry which is preliminary data.</text>
</comment>
<dbReference type="AlphaFoldDB" id="A0AAI8VTW8"/>
<reference evidence="2" key="1">
    <citation type="submission" date="2023-10" db="EMBL/GenBank/DDBJ databases">
        <authorList>
            <person name="Hackl T."/>
        </authorList>
    </citation>
    <scope>NUCLEOTIDE SEQUENCE</scope>
</reference>
<proteinExistence type="predicted"/>
<feature type="compositionally biased region" description="Basic and acidic residues" evidence="1">
    <location>
        <begin position="17"/>
        <end position="42"/>
    </location>
</feature>
<accession>A0AAI8VTW8</accession>